<gene>
    <name evidence="1" type="primary">OJ1031_C12.27</name>
</gene>
<protein>
    <submittedName>
        <fullName evidence="1">Uncharacterized protein</fullName>
    </submittedName>
</protein>
<reference evidence="2" key="2">
    <citation type="journal article" date="2008" name="Nucleic Acids Res.">
        <title>The rice annotation project database (RAP-DB): 2008 update.</title>
        <authorList>
            <consortium name="The rice annotation project (RAP)"/>
        </authorList>
    </citation>
    <scope>GENOME REANNOTATION</scope>
    <source>
        <strain evidence="2">cv. Nipponbare</strain>
    </source>
</reference>
<evidence type="ECO:0000313" key="1">
    <source>
        <dbReference type="EMBL" id="BAD25942.1"/>
    </source>
</evidence>
<evidence type="ECO:0000313" key="2">
    <source>
        <dbReference type="Proteomes" id="UP000000763"/>
    </source>
</evidence>
<dbReference type="Proteomes" id="UP000000763">
    <property type="component" value="Chromosome 9"/>
</dbReference>
<name>Q6H5Q7_ORYSJ</name>
<organism evidence="1 2">
    <name type="scientific">Oryza sativa subsp. japonica</name>
    <name type="common">Rice</name>
    <dbReference type="NCBI Taxonomy" id="39947"/>
    <lineage>
        <taxon>Eukaryota</taxon>
        <taxon>Viridiplantae</taxon>
        <taxon>Streptophyta</taxon>
        <taxon>Embryophyta</taxon>
        <taxon>Tracheophyta</taxon>
        <taxon>Spermatophyta</taxon>
        <taxon>Magnoliopsida</taxon>
        <taxon>Liliopsida</taxon>
        <taxon>Poales</taxon>
        <taxon>Poaceae</taxon>
        <taxon>BOP clade</taxon>
        <taxon>Oryzoideae</taxon>
        <taxon>Oryzeae</taxon>
        <taxon>Oryzinae</taxon>
        <taxon>Oryza</taxon>
        <taxon>Oryza sativa</taxon>
    </lineage>
</organism>
<proteinExistence type="predicted"/>
<dbReference type="AlphaFoldDB" id="Q6H5Q7"/>
<sequence>MSRPLLVGDTATAAGPEAETWMLPLPLLVKVEDVAPAAPMPLDGVTPVAS</sequence>
<accession>Q6H5Q7</accession>
<dbReference type="EMBL" id="AP005547">
    <property type="protein sequence ID" value="BAD25942.1"/>
    <property type="molecule type" value="Genomic_DNA"/>
</dbReference>
<reference evidence="2" key="1">
    <citation type="journal article" date="2005" name="Nature">
        <title>The map-based sequence of the rice genome.</title>
        <authorList>
            <consortium name="International rice genome sequencing project (IRGSP)"/>
            <person name="Matsumoto T."/>
            <person name="Wu J."/>
            <person name="Kanamori H."/>
            <person name="Katayose Y."/>
            <person name="Fujisawa M."/>
            <person name="Namiki N."/>
            <person name="Mizuno H."/>
            <person name="Yamamoto K."/>
            <person name="Antonio B.A."/>
            <person name="Baba T."/>
            <person name="Sakata K."/>
            <person name="Nagamura Y."/>
            <person name="Aoki H."/>
            <person name="Arikawa K."/>
            <person name="Arita K."/>
            <person name="Bito T."/>
            <person name="Chiden Y."/>
            <person name="Fujitsuka N."/>
            <person name="Fukunaka R."/>
            <person name="Hamada M."/>
            <person name="Harada C."/>
            <person name="Hayashi A."/>
            <person name="Hijishita S."/>
            <person name="Honda M."/>
            <person name="Hosokawa S."/>
            <person name="Ichikawa Y."/>
            <person name="Idonuma A."/>
            <person name="Iijima M."/>
            <person name="Ikeda M."/>
            <person name="Ikeno M."/>
            <person name="Ito K."/>
            <person name="Ito S."/>
            <person name="Ito T."/>
            <person name="Ito Y."/>
            <person name="Ito Y."/>
            <person name="Iwabuchi A."/>
            <person name="Kamiya K."/>
            <person name="Karasawa W."/>
            <person name="Kurita K."/>
            <person name="Katagiri S."/>
            <person name="Kikuta A."/>
            <person name="Kobayashi H."/>
            <person name="Kobayashi N."/>
            <person name="Machita K."/>
            <person name="Maehara T."/>
            <person name="Masukawa M."/>
            <person name="Mizubayashi T."/>
            <person name="Mukai Y."/>
            <person name="Nagasaki H."/>
            <person name="Nagata Y."/>
            <person name="Naito S."/>
            <person name="Nakashima M."/>
            <person name="Nakama Y."/>
            <person name="Nakamichi Y."/>
            <person name="Nakamura M."/>
            <person name="Meguro A."/>
            <person name="Negishi M."/>
            <person name="Ohta I."/>
            <person name="Ohta T."/>
            <person name="Okamoto M."/>
            <person name="Ono N."/>
            <person name="Saji S."/>
            <person name="Sakaguchi M."/>
            <person name="Sakai K."/>
            <person name="Shibata M."/>
            <person name="Shimokawa T."/>
            <person name="Song J."/>
            <person name="Takazaki Y."/>
            <person name="Terasawa K."/>
            <person name="Tsugane M."/>
            <person name="Tsuji K."/>
            <person name="Ueda S."/>
            <person name="Waki K."/>
            <person name="Yamagata H."/>
            <person name="Yamamoto M."/>
            <person name="Yamamoto S."/>
            <person name="Yamane H."/>
            <person name="Yoshiki S."/>
            <person name="Yoshihara R."/>
            <person name="Yukawa K."/>
            <person name="Zhong H."/>
            <person name="Yano M."/>
            <person name="Yuan Q."/>
            <person name="Ouyang S."/>
            <person name="Liu J."/>
            <person name="Jones K.M."/>
            <person name="Gansberger K."/>
            <person name="Moffat K."/>
            <person name="Hill J."/>
            <person name="Bera J."/>
            <person name="Fadrosh D."/>
            <person name="Jin S."/>
            <person name="Johri S."/>
            <person name="Kim M."/>
            <person name="Overton L."/>
            <person name="Reardon M."/>
            <person name="Tsitrin T."/>
            <person name="Vuong H."/>
            <person name="Weaver B."/>
            <person name="Ciecko A."/>
            <person name="Tallon L."/>
            <person name="Jackson J."/>
            <person name="Pai G."/>
            <person name="Aken S.V."/>
            <person name="Utterback T."/>
            <person name="Reidmuller S."/>
            <person name="Feldblyum T."/>
            <person name="Hsiao J."/>
            <person name="Zismann V."/>
            <person name="Iobst S."/>
            <person name="de Vazeille A.R."/>
            <person name="Buell C.R."/>
            <person name="Ying K."/>
            <person name="Li Y."/>
            <person name="Lu T."/>
            <person name="Huang Y."/>
            <person name="Zhao Q."/>
            <person name="Feng Q."/>
            <person name="Zhang L."/>
            <person name="Zhu J."/>
            <person name="Weng Q."/>
            <person name="Mu J."/>
            <person name="Lu Y."/>
            <person name="Fan D."/>
            <person name="Liu Y."/>
            <person name="Guan J."/>
            <person name="Zhang Y."/>
            <person name="Yu S."/>
            <person name="Liu X."/>
            <person name="Zhang Y."/>
            <person name="Hong G."/>
            <person name="Han B."/>
            <person name="Choisne N."/>
            <person name="Demange N."/>
            <person name="Orjeda G."/>
            <person name="Samain S."/>
            <person name="Cattolico L."/>
            <person name="Pelletier E."/>
            <person name="Couloux A."/>
            <person name="Segurens B."/>
            <person name="Wincker P."/>
            <person name="D'Hont A."/>
            <person name="Scarpelli C."/>
            <person name="Weissenbach J."/>
            <person name="Salanoubat M."/>
            <person name="Quetier F."/>
            <person name="Yu Y."/>
            <person name="Kim H.R."/>
            <person name="Rambo T."/>
            <person name="Currie J."/>
            <person name="Collura K."/>
            <person name="Luo M."/>
            <person name="Yang T."/>
            <person name="Ammiraju J.S.S."/>
            <person name="Engler F."/>
            <person name="Soderlund C."/>
            <person name="Wing R.A."/>
            <person name="Palmer L.E."/>
            <person name="de la Bastide M."/>
            <person name="Spiegel L."/>
            <person name="Nascimento L."/>
            <person name="Zutavern T."/>
            <person name="O'Shaughnessy A."/>
            <person name="Dike S."/>
            <person name="Dedhia N."/>
            <person name="Preston R."/>
            <person name="Balija V."/>
            <person name="McCombie W.R."/>
            <person name="Chow T."/>
            <person name="Chen H."/>
            <person name="Chung M."/>
            <person name="Chen C."/>
            <person name="Shaw J."/>
            <person name="Wu H."/>
            <person name="Hsiao K."/>
            <person name="Chao Y."/>
            <person name="Chu M."/>
            <person name="Cheng C."/>
            <person name="Hour A."/>
            <person name="Lee P."/>
            <person name="Lin S."/>
            <person name="Lin Y."/>
            <person name="Liou J."/>
            <person name="Liu S."/>
            <person name="Hsing Y."/>
            <person name="Raghuvanshi S."/>
            <person name="Mohanty A."/>
            <person name="Bharti A.K."/>
            <person name="Gaur A."/>
            <person name="Gupta V."/>
            <person name="Kumar D."/>
            <person name="Ravi V."/>
            <person name="Vij S."/>
            <person name="Kapur A."/>
            <person name="Khurana P."/>
            <person name="Khurana P."/>
            <person name="Khurana J.P."/>
            <person name="Tyagi A.K."/>
            <person name="Gaikwad K."/>
            <person name="Singh A."/>
            <person name="Dalal V."/>
            <person name="Srivastava S."/>
            <person name="Dixit A."/>
            <person name="Pal A.K."/>
            <person name="Ghazi I.A."/>
            <person name="Yadav M."/>
            <person name="Pandit A."/>
            <person name="Bhargava A."/>
            <person name="Sureshbabu K."/>
            <person name="Batra K."/>
            <person name="Sharma T.R."/>
            <person name="Mohapatra T."/>
            <person name="Singh N.K."/>
            <person name="Messing J."/>
            <person name="Nelson A.B."/>
            <person name="Fuks G."/>
            <person name="Kavchok S."/>
            <person name="Keizer G."/>
            <person name="Linton E."/>
            <person name="Llaca V."/>
            <person name="Song R."/>
            <person name="Tanyolac B."/>
            <person name="Young S."/>
            <person name="Ho-Il K."/>
            <person name="Hahn J.H."/>
            <person name="Sangsakoo G."/>
            <person name="Vanavichit A."/>
            <person name="de Mattos Luiz.A.T."/>
            <person name="Zimmer P.D."/>
            <person name="Malone G."/>
            <person name="Dellagostin O."/>
            <person name="de Oliveira A.C."/>
            <person name="Bevan M."/>
            <person name="Bancroft I."/>
            <person name="Minx P."/>
            <person name="Cordum H."/>
            <person name="Wilson R."/>
            <person name="Cheng Z."/>
            <person name="Jin W."/>
            <person name="Jiang J."/>
            <person name="Leong S.A."/>
            <person name="Iwama H."/>
            <person name="Gojobori T."/>
            <person name="Itoh T."/>
            <person name="Niimura Y."/>
            <person name="Fujii Y."/>
            <person name="Habara T."/>
            <person name="Sakai H."/>
            <person name="Sato Y."/>
            <person name="Wilson G."/>
            <person name="Kumar K."/>
            <person name="McCouch S."/>
            <person name="Juretic N."/>
            <person name="Hoen D."/>
            <person name="Wright S."/>
            <person name="Bruskiewich R."/>
            <person name="Bureau T."/>
            <person name="Miyao A."/>
            <person name="Hirochika H."/>
            <person name="Nishikawa T."/>
            <person name="Kadowaki K."/>
            <person name="Sugiura M."/>
            <person name="Burr B."/>
            <person name="Sasaki T."/>
        </authorList>
    </citation>
    <scope>NUCLEOTIDE SEQUENCE [LARGE SCALE GENOMIC DNA]</scope>
    <source>
        <strain evidence="2">cv. Nipponbare</strain>
    </source>
</reference>